<sequence length="82" mass="9001">MIPPKNLNHDHIARYLVLLNQDDATRALLFAGDHRYLAEVIDDDGLVVDNLMKAGTLCVAPREVAEQAGSDEPKLLCFALDA</sequence>
<accession>A0ABZ0CUX3</accession>
<proteinExistence type="predicted"/>
<dbReference type="RefSeq" id="WP_316698739.1">
    <property type="nucleotide sequence ID" value="NZ_CP136336.1"/>
</dbReference>
<organism evidence="1 2">
    <name type="scientific">Piscinibacter gummiphilus</name>
    <dbReference type="NCBI Taxonomy" id="946333"/>
    <lineage>
        <taxon>Bacteria</taxon>
        <taxon>Pseudomonadati</taxon>
        <taxon>Pseudomonadota</taxon>
        <taxon>Betaproteobacteria</taxon>
        <taxon>Burkholderiales</taxon>
        <taxon>Sphaerotilaceae</taxon>
        <taxon>Piscinibacter</taxon>
    </lineage>
</organism>
<dbReference type="Proteomes" id="UP001303946">
    <property type="component" value="Chromosome"/>
</dbReference>
<evidence type="ECO:0000313" key="2">
    <source>
        <dbReference type="Proteomes" id="UP001303946"/>
    </source>
</evidence>
<dbReference type="EMBL" id="CP136336">
    <property type="protein sequence ID" value="WOB06329.1"/>
    <property type="molecule type" value="Genomic_DNA"/>
</dbReference>
<name>A0ABZ0CUX3_9BURK</name>
<gene>
    <name evidence="1" type="ORF">RXV79_15500</name>
</gene>
<evidence type="ECO:0000313" key="1">
    <source>
        <dbReference type="EMBL" id="WOB06329.1"/>
    </source>
</evidence>
<reference evidence="1 2" key="1">
    <citation type="submission" date="2023-10" db="EMBL/GenBank/DDBJ databases">
        <title>Bacteria for the degradation of biodegradable plastic PBAT(Polybutylene adipate terephthalate).</title>
        <authorList>
            <person name="Weon H.-Y."/>
            <person name="Yeon J."/>
        </authorList>
    </citation>
    <scope>NUCLEOTIDE SEQUENCE [LARGE SCALE GENOMIC DNA]</scope>
    <source>
        <strain evidence="1 2">SBD 7-3</strain>
    </source>
</reference>
<keyword evidence="2" id="KW-1185">Reference proteome</keyword>
<protein>
    <submittedName>
        <fullName evidence="1">Uncharacterized protein</fullName>
    </submittedName>
</protein>